<dbReference type="RefSeq" id="WP_312893938.1">
    <property type="nucleotide sequence ID" value="NZ_JACHDO010000001.1"/>
</dbReference>
<sequence>MEQLEYTPWDGQRWRYALYCGETLIFSGDDIRGPAYATENEAARHLMGFLTLRPGDTDDEYFADYTPEQRLWCEKNAEYLASVLYGEDGEEIADLSAYRAD</sequence>
<protein>
    <submittedName>
        <fullName evidence="1">Uncharacterized protein</fullName>
    </submittedName>
</protein>
<gene>
    <name evidence="1" type="ORF">HNR07_004568</name>
</gene>
<evidence type="ECO:0000313" key="1">
    <source>
        <dbReference type="EMBL" id="MBB5493431.1"/>
    </source>
</evidence>
<keyword evidence="2" id="KW-1185">Reference proteome</keyword>
<evidence type="ECO:0000313" key="2">
    <source>
        <dbReference type="Proteomes" id="UP000579647"/>
    </source>
</evidence>
<name>A0A840WKB3_9ACTN</name>
<comment type="caution">
    <text evidence="1">The sequence shown here is derived from an EMBL/GenBank/DDBJ whole genome shotgun (WGS) entry which is preliminary data.</text>
</comment>
<proteinExistence type="predicted"/>
<organism evidence="1 2">
    <name type="scientific">Nocardiopsis metallicus</name>
    <dbReference type="NCBI Taxonomy" id="179819"/>
    <lineage>
        <taxon>Bacteria</taxon>
        <taxon>Bacillati</taxon>
        <taxon>Actinomycetota</taxon>
        <taxon>Actinomycetes</taxon>
        <taxon>Streptosporangiales</taxon>
        <taxon>Nocardiopsidaceae</taxon>
        <taxon>Nocardiopsis</taxon>
    </lineage>
</organism>
<dbReference type="Proteomes" id="UP000579647">
    <property type="component" value="Unassembled WGS sequence"/>
</dbReference>
<dbReference type="EMBL" id="JACHDO010000001">
    <property type="protein sequence ID" value="MBB5493431.1"/>
    <property type="molecule type" value="Genomic_DNA"/>
</dbReference>
<accession>A0A840WKB3</accession>
<reference evidence="1 2" key="1">
    <citation type="submission" date="2020-08" db="EMBL/GenBank/DDBJ databases">
        <title>Sequencing the genomes of 1000 actinobacteria strains.</title>
        <authorList>
            <person name="Klenk H.-P."/>
        </authorList>
    </citation>
    <scope>NUCLEOTIDE SEQUENCE [LARGE SCALE GENOMIC DNA]</scope>
    <source>
        <strain evidence="1 2">DSM 44598</strain>
    </source>
</reference>
<dbReference type="AlphaFoldDB" id="A0A840WKB3"/>